<proteinExistence type="predicted"/>
<dbReference type="AlphaFoldDB" id="A0A0P9PJR0"/>
<dbReference type="EMBL" id="LJQB01000051">
    <property type="protein sequence ID" value="KPW85106.1"/>
    <property type="molecule type" value="Genomic_DNA"/>
</dbReference>
<dbReference type="PATRIC" id="fig|200452.3.peg.1492"/>
<dbReference type="SUPFAM" id="SSF89807">
    <property type="entry name" value="Dodecin-like"/>
    <property type="match status" value="1"/>
</dbReference>
<accession>A0A0P9PJR0</accession>
<gene>
    <name evidence="1" type="ORF">ALO92_04595</name>
</gene>
<organism evidence="1 2">
    <name type="scientific">Pseudomonas congelans</name>
    <dbReference type="NCBI Taxonomy" id="200452"/>
    <lineage>
        <taxon>Bacteria</taxon>
        <taxon>Pseudomonadati</taxon>
        <taxon>Pseudomonadota</taxon>
        <taxon>Gammaproteobacteria</taxon>
        <taxon>Pseudomonadales</taxon>
        <taxon>Pseudomonadaceae</taxon>
        <taxon>Pseudomonas</taxon>
    </lineage>
</organism>
<protein>
    <submittedName>
        <fullName evidence="1">Putative dodecin</fullName>
    </submittedName>
</protein>
<dbReference type="Pfam" id="PF07311">
    <property type="entry name" value="Dodecin"/>
    <property type="match status" value="1"/>
</dbReference>
<dbReference type="InterPro" id="IPR025543">
    <property type="entry name" value="Dodecin-like"/>
</dbReference>
<dbReference type="InterPro" id="IPR036694">
    <property type="entry name" value="Dodecin-like_sf"/>
</dbReference>
<name>A0A0P9PJR0_9PSED</name>
<dbReference type="PANTHER" id="PTHR39324">
    <property type="entry name" value="CALCIUM DODECIN"/>
    <property type="match status" value="1"/>
</dbReference>
<sequence length="91" mass="10105">MTEAGSALYIASFSDLRRTVMSDHHTYKKVEIVGSSTTTIEDAINNALAEASKSLDLMEWFEVTETRGHIENGKVAHFQVTLKVGFRITNS</sequence>
<dbReference type="PANTHER" id="PTHR39324:SF1">
    <property type="entry name" value="CALCIUM DODECIN"/>
    <property type="match status" value="1"/>
</dbReference>
<dbReference type="NCBIfam" id="NF043052">
    <property type="entry name" value="DodecBact"/>
    <property type="match status" value="1"/>
</dbReference>
<dbReference type="Proteomes" id="UP000050411">
    <property type="component" value="Unassembled WGS sequence"/>
</dbReference>
<reference evidence="1 2" key="1">
    <citation type="submission" date="2015-09" db="EMBL/GenBank/DDBJ databases">
        <title>Genome announcement of multiple Pseudomonas syringae strains.</title>
        <authorList>
            <person name="Thakur S."/>
            <person name="Wang P.W."/>
            <person name="Gong Y."/>
            <person name="Weir B.S."/>
            <person name="Guttman D.S."/>
        </authorList>
    </citation>
    <scope>NUCLEOTIDE SEQUENCE [LARGE SCALE GENOMIC DNA]</scope>
    <source>
        <strain evidence="1 2">ICMP19117</strain>
    </source>
</reference>
<evidence type="ECO:0000313" key="2">
    <source>
        <dbReference type="Proteomes" id="UP000050411"/>
    </source>
</evidence>
<evidence type="ECO:0000313" key="1">
    <source>
        <dbReference type="EMBL" id="KPW85106.1"/>
    </source>
</evidence>
<comment type="caution">
    <text evidence="1">The sequence shown here is derived from an EMBL/GenBank/DDBJ whole genome shotgun (WGS) entry which is preliminary data.</text>
</comment>
<dbReference type="InterPro" id="IPR009923">
    <property type="entry name" value="Dodecin"/>
</dbReference>
<dbReference type="InterPro" id="IPR050049">
    <property type="entry name" value="Dodecin_bact"/>
</dbReference>
<dbReference type="Gene3D" id="3.30.1660.10">
    <property type="entry name" value="Flavin-binding protein dodecin"/>
    <property type="match status" value="1"/>
</dbReference>